<keyword evidence="3" id="KW-1185">Reference proteome</keyword>
<reference evidence="2 3" key="1">
    <citation type="submission" date="2019-04" db="EMBL/GenBank/DDBJ databases">
        <title>Friends and foes A comparative genomics studyof 23 Aspergillus species from section Flavi.</title>
        <authorList>
            <consortium name="DOE Joint Genome Institute"/>
            <person name="Kjaerbolling I."/>
            <person name="Vesth T."/>
            <person name="Frisvad J.C."/>
            <person name="Nybo J.L."/>
            <person name="Theobald S."/>
            <person name="Kildgaard S."/>
            <person name="Isbrandt T."/>
            <person name="Kuo A."/>
            <person name="Sato A."/>
            <person name="Lyhne E.K."/>
            <person name="Kogle M.E."/>
            <person name="Wiebenga A."/>
            <person name="Kun R.S."/>
            <person name="Lubbers R.J."/>
            <person name="Makela M.R."/>
            <person name="Barry K."/>
            <person name="Chovatia M."/>
            <person name="Clum A."/>
            <person name="Daum C."/>
            <person name="Haridas S."/>
            <person name="He G."/>
            <person name="LaButti K."/>
            <person name="Lipzen A."/>
            <person name="Mondo S."/>
            <person name="Riley R."/>
            <person name="Salamov A."/>
            <person name="Simmons B.A."/>
            <person name="Magnuson J.K."/>
            <person name="Henrissat B."/>
            <person name="Mortensen U.H."/>
            <person name="Larsen T.O."/>
            <person name="Devries R.P."/>
            <person name="Grigoriev I.V."/>
            <person name="Machida M."/>
            <person name="Baker S.E."/>
            <person name="Andersen M.R."/>
        </authorList>
    </citation>
    <scope>NUCLEOTIDE SEQUENCE [LARGE SCALE GENOMIC DNA]</scope>
    <source>
        <strain evidence="2 3">IBT 29228</strain>
    </source>
</reference>
<evidence type="ECO:0000256" key="1">
    <source>
        <dbReference type="SAM" id="SignalP"/>
    </source>
</evidence>
<name>A0A5N7AP45_9EURO</name>
<dbReference type="Proteomes" id="UP000326198">
    <property type="component" value="Unassembled WGS sequence"/>
</dbReference>
<evidence type="ECO:0000313" key="3">
    <source>
        <dbReference type="Proteomes" id="UP000326198"/>
    </source>
</evidence>
<dbReference type="EMBL" id="ML736421">
    <property type="protein sequence ID" value="KAE8371493.1"/>
    <property type="molecule type" value="Genomic_DNA"/>
</dbReference>
<accession>A0A5N7AP45</accession>
<proteinExistence type="predicted"/>
<evidence type="ECO:0000313" key="2">
    <source>
        <dbReference type="EMBL" id="KAE8371493.1"/>
    </source>
</evidence>
<keyword evidence="1" id="KW-0732">Signal</keyword>
<feature type="signal peptide" evidence="1">
    <location>
        <begin position="1"/>
        <end position="23"/>
    </location>
</feature>
<dbReference type="AlphaFoldDB" id="A0A5N7AP45"/>
<gene>
    <name evidence="2" type="ORF">BDV26DRAFT_275956</name>
</gene>
<organism evidence="2 3">
    <name type="scientific">Aspergillus bertholletiae</name>
    <dbReference type="NCBI Taxonomy" id="1226010"/>
    <lineage>
        <taxon>Eukaryota</taxon>
        <taxon>Fungi</taxon>
        <taxon>Dikarya</taxon>
        <taxon>Ascomycota</taxon>
        <taxon>Pezizomycotina</taxon>
        <taxon>Eurotiomycetes</taxon>
        <taxon>Eurotiomycetidae</taxon>
        <taxon>Eurotiales</taxon>
        <taxon>Aspergillaceae</taxon>
        <taxon>Aspergillus</taxon>
        <taxon>Aspergillus subgen. Circumdati</taxon>
    </lineage>
</organism>
<protein>
    <submittedName>
        <fullName evidence="2">Uncharacterized protein</fullName>
    </submittedName>
</protein>
<sequence>MHFRLTLCSSALILLAGFAAAAADQCRRNNEWPVCHWMDCSTDSSQACPSLERADAEKMKKEGWEHILTVEGYPNQGPNTEKDCAELLRRKCDVQTPHVSLYCKKA</sequence>
<feature type="chain" id="PRO_5025034585" evidence="1">
    <location>
        <begin position="24"/>
        <end position="106"/>
    </location>
</feature>